<dbReference type="PANTHER" id="PTHR46558">
    <property type="entry name" value="TRACRIPTIONAL REGULATORY PROTEIN-RELATED-RELATED"/>
    <property type="match status" value="1"/>
</dbReference>
<reference evidence="4" key="1">
    <citation type="submission" date="2021-04" db="EMBL/GenBank/DDBJ databases">
        <title>Draft genomes of 20 S. canis strains.</title>
        <authorList>
            <person name="Pagnossin D."/>
            <person name="Weir W."/>
            <person name="Smith A."/>
            <person name="Ure R."/>
            <person name="Oravcova K."/>
        </authorList>
    </citation>
    <scope>NUCLEOTIDE SEQUENCE</scope>
    <source>
        <strain evidence="4">284</strain>
    </source>
</reference>
<feature type="domain" description="HTH cro/C1-type" evidence="3">
    <location>
        <begin position="6"/>
        <end position="60"/>
    </location>
</feature>
<dbReference type="CDD" id="cd00093">
    <property type="entry name" value="HTH_XRE"/>
    <property type="match status" value="1"/>
</dbReference>
<dbReference type="EMBL" id="JAGQEX010000006">
    <property type="protein sequence ID" value="MDV5976593.1"/>
    <property type="molecule type" value="Genomic_DNA"/>
</dbReference>
<dbReference type="InterPro" id="IPR049639">
    <property type="entry name" value="RstR"/>
</dbReference>
<dbReference type="GO" id="GO:0003677">
    <property type="term" value="F:DNA binding"/>
    <property type="evidence" value="ECO:0007669"/>
    <property type="project" value="UniProtKB-KW"/>
</dbReference>
<organism evidence="4 5">
    <name type="scientific">Streptococcus canis</name>
    <dbReference type="NCBI Taxonomy" id="1329"/>
    <lineage>
        <taxon>Bacteria</taxon>
        <taxon>Bacillati</taxon>
        <taxon>Bacillota</taxon>
        <taxon>Bacilli</taxon>
        <taxon>Lactobacillales</taxon>
        <taxon>Streptococcaceae</taxon>
        <taxon>Streptococcus</taxon>
    </lineage>
</organism>
<dbReference type="SMART" id="SM00530">
    <property type="entry name" value="HTH_XRE"/>
    <property type="match status" value="1"/>
</dbReference>
<keyword evidence="1" id="KW-0238">DNA-binding</keyword>
<evidence type="ECO:0000313" key="5">
    <source>
        <dbReference type="Proteomes" id="UP001186118"/>
    </source>
</evidence>
<proteinExistence type="predicted"/>
<feature type="region of interest" description="Disordered" evidence="2">
    <location>
        <begin position="1"/>
        <end position="40"/>
    </location>
</feature>
<dbReference type="Pfam" id="PF12844">
    <property type="entry name" value="HTH_19"/>
    <property type="match status" value="1"/>
</dbReference>
<sequence>MFPERLKELRKNKNLTQKDMANHFGTSQPSYQAWESGKRTPNSESLDKIASFFNVSIDYLLGNTELKNPNEINLSEFEILFRKTSDNLTDEEKIELEHDLKKVLAERQKIIDERKNKKGNQ</sequence>
<dbReference type="Gene3D" id="1.10.260.40">
    <property type="entry name" value="lambda repressor-like DNA-binding domains"/>
    <property type="match status" value="1"/>
</dbReference>
<dbReference type="InterPro" id="IPR001387">
    <property type="entry name" value="Cro/C1-type_HTH"/>
</dbReference>
<dbReference type="RefSeq" id="WP_317609847.1">
    <property type="nucleotide sequence ID" value="NZ_JAGQEX010000006.1"/>
</dbReference>
<name>A0AAE4TR63_STRCB</name>
<accession>A0AAE4TR63</accession>
<dbReference type="AlphaFoldDB" id="A0AAE4TR63"/>
<evidence type="ECO:0000313" key="4">
    <source>
        <dbReference type="EMBL" id="MDV5976593.1"/>
    </source>
</evidence>
<dbReference type="InterPro" id="IPR010982">
    <property type="entry name" value="Lambda_DNA-bd_dom_sf"/>
</dbReference>
<dbReference type="NCBIfam" id="NF041951">
    <property type="entry name" value="phage_RstR"/>
    <property type="match status" value="1"/>
</dbReference>
<dbReference type="SUPFAM" id="SSF47413">
    <property type="entry name" value="lambda repressor-like DNA-binding domains"/>
    <property type="match status" value="1"/>
</dbReference>
<evidence type="ECO:0000256" key="1">
    <source>
        <dbReference type="ARBA" id="ARBA00023125"/>
    </source>
</evidence>
<evidence type="ECO:0000256" key="2">
    <source>
        <dbReference type="SAM" id="MobiDB-lite"/>
    </source>
</evidence>
<feature type="compositionally biased region" description="Basic and acidic residues" evidence="2">
    <location>
        <begin position="1"/>
        <end position="11"/>
    </location>
</feature>
<feature type="compositionally biased region" description="Polar residues" evidence="2">
    <location>
        <begin position="14"/>
        <end position="40"/>
    </location>
</feature>
<evidence type="ECO:0000259" key="3">
    <source>
        <dbReference type="PROSITE" id="PS50943"/>
    </source>
</evidence>
<protein>
    <submittedName>
        <fullName evidence="4">Helix-turn-helix domain-containing protein</fullName>
    </submittedName>
</protein>
<dbReference type="Proteomes" id="UP001186118">
    <property type="component" value="Unassembled WGS sequence"/>
</dbReference>
<gene>
    <name evidence="4" type="ORF">KB584_03805</name>
</gene>
<comment type="caution">
    <text evidence="4">The sequence shown here is derived from an EMBL/GenBank/DDBJ whole genome shotgun (WGS) entry which is preliminary data.</text>
</comment>
<dbReference type="PROSITE" id="PS50943">
    <property type="entry name" value="HTH_CROC1"/>
    <property type="match status" value="1"/>
</dbReference>
<dbReference type="PANTHER" id="PTHR46558:SF11">
    <property type="entry name" value="HTH-TYPE TRANSCRIPTIONAL REGULATOR XRE"/>
    <property type="match status" value="1"/>
</dbReference>